<sequence length="322" mass="36415">MNLSERLELIRRNTVELVTEEDIRKVLETKKKPITYCGYETSGEVHLGHMVTVTKLMDLEKAGFHVKILLADWHAMLNRKGSKEEISAMAKLDQKQFAKLGLEDPEFVLGSDFQQTPEYVEDVLKLSIATTLNRAMRSMQEVARDFENAHVCQMIYPLMQIADIKHLKVDVAQAGIEQRKIHMLGRETMHAINYPVFGCSHTPLVNSLLGPGKKMSSSIPDYMISVRDSEEAIKKKLVKAYCPEGTVEDNPVMEIAKYVLFPRLGKLRVERPAKFGGNAEFASMQELEAAFAEKKLHPLDLKNAVAFETARVLAPVRKAFEK</sequence>
<dbReference type="EMBL" id="DUGH01000120">
    <property type="protein sequence ID" value="HIH16729.1"/>
    <property type="molecule type" value="Genomic_DNA"/>
</dbReference>
<keyword evidence="3 9" id="KW-0547">Nucleotide-binding</keyword>
<evidence type="ECO:0000256" key="5">
    <source>
        <dbReference type="ARBA" id="ARBA00022917"/>
    </source>
</evidence>
<dbReference type="NCBIfam" id="TIGR00234">
    <property type="entry name" value="tyrS"/>
    <property type="match status" value="1"/>
</dbReference>
<dbReference type="InterPro" id="IPR050489">
    <property type="entry name" value="Tyr-tRNA_synthase"/>
</dbReference>
<dbReference type="GO" id="GO:0004831">
    <property type="term" value="F:tyrosine-tRNA ligase activity"/>
    <property type="evidence" value="ECO:0007669"/>
    <property type="project" value="UniProtKB-UniRule"/>
</dbReference>
<dbReference type="PIRSF" id="PIRSF006588">
    <property type="entry name" value="TyrRS_arch_euk"/>
    <property type="match status" value="1"/>
</dbReference>
<keyword evidence="6 9" id="KW-0030">Aminoacyl-tRNA synthetase</keyword>
<evidence type="ECO:0000256" key="2">
    <source>
        <dbReference type="ARBA" id="ARBA00022598"/>
    </source>
</evidence>
<proteinExistence type="inferred from homology"/>
<keyword evidence="2 9" id="KW-0436">Ligase</keyword>
<dbReference type="PANTHER" id="PTHR46264:SF4">
    <property type="entry name" value="TYROSINE--TRNA LIGASE, CYTOPLASMIC"/>
    <property type="match status" value="1"/>
</dbReference>
<dbReference type="AlphaFoldDB" id="A0A7J4JJD4"/>
<protein>
    <recommendedName>
        <fullName evidence="1 8">Tyrosine--tRNA ligase</fullName>
        <ecNumber evidence="1 8">6.1.1.1</ecNumber>
    </recommendedName>
</protein>
<comment type="catalytic activity">
    <reaction evidence="7">
        <text>tRNA(Tyr) + L-tyrosine + ATP = L-tyrosyl-tRNA(Tyr) + AMP + diphosphate + H(+)</text>
        <dbReference type="Rhea" id="RHEA:10220"/>
        <dbReference type="Rhea" id="RHEA-COMP:9706"/>
        <dbReference type="Rhea" id="RHEA-COMP:9707"/>
        <dbReference type="ChEBI" id="CHEBI:15378"/>
        <dbReference type="ChEBI" id="CHEBI:30616"/>
        <dbReference type="ChEBI" id="CHEBI:33019"/>
        <dbReference type="ChEBI" id="CHEBI:58315"/>
        <dbReference type="ChEBI" id="CHEBI:78442"/>
        <dbReference type="ChEBI" id="CHEBI:78536"/>
        <dbReference type="ChEBI" id="CHEBI:456215"/>
        <dbReference type="EC" id="6.1.1.1"/>
    </reaction>
</comment>
<comment type="caution">
    <text evidence="10">The sequence shown here is derived from an EMBL/GenBank/DDBJ whole genome shotgun (WGS) entry which is preliminary data.</text>
</comment>
<dbReference type="InterPro" id="IPR002307">
    <property type="entry name" value="Tyr-tRNA-ligase"/>
</dbReference>
<accession>A0A7J4JJD4</accession>
<keyword evidence="5 9" id="KW-0648">Protein biosynthesis</keyword>
<gene>
    <name evidence="10" type="ORF">HA252_04960</name>
</gene>
<dbReference type="GO" id="GO:0005524">
    <property type="term" value="F:ATP binding"/>
    <property type="evidence" value="ECO:0007669"/>
    <property type="project" value="UniProtKB-KW"/>
</dbReference>
<evidence type="ECO:0000313" key="11">
    <source>
        <dbReference type="Proteomes" id="UP000564964"/>
    </source>
</evidence>
<organism evidence="10 11">
    <name type="scientific">Candidatus Iainarchaeum sp</name>
    <dbReference type="NCBI Taxonomy" id="3101447"/>
    <lineage>
        <taxon>Archaea</taxon>
        <taxon>Candidatus Iainarchaeota</taxon>
        <taxon>Candidatus Iainarchaeia</taxon>
        <taxon>Candidatus Iainarchaeales</taxon>
        <taxon>Candidatus Iainarchaeaceae</taxon>
        <taxon>Candidatus Iainarchaeum</taxon>
    </lineage>
</organism>
<evidence type="ECO:0000256" key="3">
    <source>
        <dbReference type="ARBA" id="ARBA00022741"/>
    </source>
</evidence>
<evidence type="ECO:0000256" key="6">
    <source>
        <dbReference type="ARBA" id="ARBA00023146"/>
    </source>
</evidence>
<dbReference type="GO" id="GO:0005737">
    <property type="term" value="C:cytoplasm"/>
    <property type="evidence" value="ECO:0007669"/>
    <property type="project" value="UniProtKB-UniRule"/>
</dbReference>
<dbReference type="Pfam" id="PF00579">
    <property type="entry name" value="tRNA-synt_1b"/>
    <property type="match status" value="1"/>
</dbReference>
<dbReference type="NCBIfam" id="NF006330">
    <property type="entry name" value="PRK08560.1"/>
    <property type="match status" value="1"/>
</dbReference>
<dbReference type="PRINTS" id="PR01040">
    <property type="entry name" value="TRNASYNTHTYR"/>
</dbReference>
<evidence type="ECO:0000256" key="4">
    <source>
        <dbReference type="ARBA" id="ARBA00022840"/>
    </source>
</evidence>
<dbReference type="InterPro" id="IPR023617">
    <property type="entry name" value="Tyr-tRNA-ligase_arc/euk-type"/>
</dbReference>
<evidence type="ECO:0000256" key="9">
    <source>
        <dbReference type="RuleBase" id="RU363036"/>
    </source>
</evidence>
<dbReference type="Gene3D" id="3.40.50.620">
    <property type="entry name" value="HUPs"/>
    <property type="match status" value="1"/>
</dbReference>
<name>A0A7J4JJD4_9ARCH</name>
<dbReference type="EC" id="6.1.1.1" evidence="1 8"/>
<dbReference type="Proteomes" id="UP000564964">
    <property type="component" value="Unassembled WGS sequence"/>
</dbReference>
<dbReference type="PANTHER" id="PTHR46264">
    <property type="entry name" value="TYROSINE-TRNA LIGASE"/>
    <property type="match status" value="1"/>
</dbReference>
<dbReference type="SUPFAM" id="SSF52374">
    <property type="entry name" value="Nucleotidylyl transferase"/>
    <property type="match status" value="1"/>
</dbReference>
<evidence type="ECO:0000256" key="8">
    <source>
        <dbReference type="NCBIfam" id="TIGR00234"/>
    </source>
</evidence>
<evidence type="ECO:0000256" key="1">
    <source>
        <dbReference type="ARBA" id="ARBA00013160"/>
    </source>
</evidence>
<evidence type="ECO:0000313" key="10">
    <source>
        <dbReference type="EMBL" id="HIH16729.1"/>
    </source>
</evidence>
<evidence type="ECO:0000256" key="7">
    <source>
        <dbReference type="ARBA" id="ARBA00048248"/>
    </source>
</evidence>
<dbReference type="GO" id="GO:0006437">
    <property type="term" value="P:tyrosyl-tRNA aminoacylation"/>
    <property type="evidence" value="ECO:0007669"/>
    <property type="project" value="UniProtKB-UniRule"/>
</dbReference>
<keyword evidence="4 9" id="KW-0067">ATP-binding</keyword>
<dbReference type="InterPro" id="IPR002305">
    <property type="entry name" value="aa-tRNA-synth_Ic"/>
</dbReference>
<dbReference type="Gene3D" id="1.10.240.10">
    <property type="entry name" value="Tyrosyl-Transfer RNA Synthetase"/>
    <property type="match status" value="1"/>
</dbReference>
<comment type="similarity">
    <text evidence="9">Belongs to the class-I aminoacyl-tRNA synthetase family.</text>
</comment>
<reference evidence="11" key="1">
    <citation type="journal article" date="2020" name="bioRxiv">
        <title>A rank-normalized archaeal taxonomy based on genome phylogeny resolves widespread incomplete and uneven classifications.</title>
        <authorList>
            <person name="Rinke C."/>
            <person name="Chuvochina M."/>
            <person name="Mussig A.J."/>
            <person name="Chaumeil P.-A."/>
            <person name="Waite D.W."/>
            <person name="Whitman W.B."/>
            <person name="Parks D.H."/>
            <person name="Hugenholtz P."/>
        </authorList>
    </citation>
    <scope>NUCLEOTIDE SEQUENCE [LARGE SCALE GENOMIC DNA]</scope>
</reference>
<dbReference type="InterPro" id="IPR014729">
    <property type="entry name" value="Rossmann-like_a/b/a_fold"/>
</dbReference>